<evidence type="ECO:0000256" key="2">
    <source>
        <dbReference type="ARBA" id="ARBA00007783"/>
    </source>
</evidence>
<dbReference type="PIRSF" id="PIRSF006648">
    <property type="entry name" value="DrrB"/>
    <property type="match status" value="1"/>
</dbReference>
<comment type="caution">
    <text evidence="8">The sequence shown here is derived from an EMBL/GenBank/DDBJ whole genome shotgun (WGS) entry which is preliminary data.</text>
</comment>
<sequence>MNAIAFDSIARRSLLLDARLEFLRLLRTPSFALPALIFPVMFYLLFGVLMPSGKASAGQYAQYMLATYCVFGVIAPGLFGFGVGVASDRERGLLQLKRALPAPPQNYVLAKLAMALLFAAIIFALMLSTATLAGGVRLGLGQAVLLGLVALLGALPFCALGLLIGSSVGAQAAPAIANLIYLPMAFLSGLWMPLSVLPGFVQSMAPLWPAWHLGQLALAAVDQPSRGGALGHVLYLLLFSLLAAGLATRRLQRTP</sequence>
<feature type="transmembrane region" description="Helical" evidence="6">
    <location>
        <begin position="176"/>
        <end position="201"/>
    </location>
</feature>
<protein>
    <recommendedName>
        <fullName evidence="6">Transport permease protein</fullName>
    </recommendedName>
</protein>
<proteinExistence type="inferred from homology"/>
<keyword evidence="6" id="KW-1003">Cell membrane</keyword>
<dbReference type="InterPro" id="IPR000412">
    <property type="entry name" value="ABC_2_transport"/>
</dbReference>
<feature type="transmembrane region" description="Helical" evidence="6">
    <location>
        <begin position="229"/>
        <end position="248"/>
    </location>
</feature>
<evidence type="ECO:0000259" key="7">
    <source>
        <dbReference type="PROSITE" id="PS51012"/>
    </source>
</evidence>
<accession>A0A4R6YYV5</accession>
<feature type="transmembrane region" description="Helical" evidence="6">
    <location>
        <begin position="31"/>
        <end position="51"/>
    </location>
</feature>
<feature type="transmembrane region" description="Helical" evidence="6">
    <location>
        <begin position="107"/>
        <end position="128"/>
    </location>
</feature>
<evidence type="ECO:0000256" key="1">
    <source>
        <dbReference type="ARBA" id="ARBA00004141"/>
    </source>
</evidence>
<keyword evidence="6" id="KW-0813">Transport</keyword>
<keyword evidence="3 6" id="KW-0812">Transmembrane</keyword>
<dbReference type="GO" id="GO:0043190">
    <property type="term" value="C:ATP-binding cassette (ABC) transporter complex"/>
    <property type="evidence" value="ECO:0007669"/>
    <property type="project" value="InterPro"/>
</dbReference>
<dbReference type="InterPro" id="IPR013525">
    <property type="entry name" value="ABC2_TM"/>
</dbReference>
<evidence type="ECO:0000256" key="5">
    <source>
        <dbReference type="ARBA" id="ARBA00023136"/>
    </source>
</evidence>
<evidence type="ECO:0000313" key="8">
    <source>
        <dbReference type="EMBL" id="TDR44068.1"/>
    </source>
</evidence>
<dbReference type="AlphaFoldDB" id="A0A4R6YYV5"/>
<keyword evidence="5 6" id="KW-0472">Membrane</keyword>
<comment type="subcellular location">
    <subcellularLocation>
        <location evidence="6">Cell inner membrane</location>
        <topology evidence="6">Multi-pass membrane protein</topology>
    </subcellularLocation>
    <subcellularLocation>
        <location evidence="1">Membrane</location>
        <topology evidence="1">Multi-pass membrane protein</topology>
    </subcellularLocation>
</comment>
<dbReference type="PANTHER" id="PTHR43229">
    <property type="entry name" value="NODULATION PROTEIN J"/>
    <property type="match status" value="1"/>
</dbReference>
<dbReference type="EMBL" id="SNZH01000006">
    <property type="protein sequence ID" value="TDR44068.1"/>
    <property type="molecule type" value="Genomic_DNA"/>
</dbReference>
<gene>
    <name evidence="8" type="ORF">DFR29_106215</name>
</gene>
<organism evidence="8 9">
    <name type="scientific">Tahibacter aquaticus</name>
    <dbReference type="NCBI Taxonomy" id="520092"/>
    <lineage>
        <taxon>Bacteria</taxon>
        <taxon>Pseudomonadati</taxon>
        <taxon>Pseudomonadota</taxon>
        <taxon>Gammaproteobacteria</taxon>
        <taxon>Lysobacterales</taxon>
        <taxon>Rhodanobacteraceae</taxon>
        <taxon>Tahibacter</taxon>
    </lineage>
</organism>
<dbReference type="InterPro" id="IPR047817">
    <property type="entry name" value="ABC2_TM_bact-type"/>
</dbReference>
<feature type="transmembrane region" description="Helical" evidence="6">
    <location>
        <begin position="63"/>
        <end position="86"/>
    </location>
</feature>
<comment type="similarity">
    <text evidence="2 6">Belongs to the ABC-2 integral membrane protein family.</text>
</comment>
<keyword evidence="9" id="KW-1185">Reference proteome</keyword>
<dbReference type="InterPro" id="IPR051784">
    <property type="entry name" value="Nod_factor_ABC_transporter"/>
</dbReference>
<dbReference type="OrthoDB" id="9786643at2"/>
<evidence type="ECO:0000256" key="6">
    <source>
        <dbReference type="RuleBase" id="RU361157"/>
    </source>
</evidence>
<dbReference type="Proteomes" id="UP000295293">
    <property type="component" value="Unassembled WGS sequence"/>
</dbReference>
<dbReference type="Pfam" id="PF01061">
    <property type="entry name" value="ABC2_membrane"/>
    <property type="match status" value="1"/>
</dbReference>
<feature type="transmembrane region" description="Helical" evidence="6">
    <location>
        <begin position="140"/>
        <end position="164"/>
    </location>
</feature>
<feature type="domain" description="ABC transmembrane type-2" evidence="7">
    <location>
        <begin position="30"/>
        <end position="254"/>
    </location>
</feature>
<dbReference type="PANTHER" id="PTHR43229:SF3">
    <property type="entry name" value="ABC-TYPE MULTIDRUG TRANSPORT SYSTEM, PERMEASE COMPONENT"/>
    <property type="match status" value="1"/>
</dbReference>
<dbReference type="PROSITE" id="PS51012">
    <property type="entry name" value="ABC_TM2"/>
    <property type="match status" value="1"/>
</dbReference>
<keyword evidence="4 6" id="KW-1133">Transmembrane helix</keyword>
<evidence type="ECO:0000256" key="4">
    <source>
        <dbReference type="ARBA" id="ARBA00022989"/>
    </source>
</evidence>
<reference evidence="8 9" key="1">
    <citation type="submission" date="2019-03" db="EMBL/GenBank/DDBJ databases">
        <title>Genomic Encyclopedia of Type Strains, Phase IV (KMG-IV): sequencing the most valuable type-strain genomes for metagenomic binning, comparative biology and taxonomic classification.</title>
        <authorList>
            <person name="Goeker M."/>
        </authorList>
    </citation>
    <scope>NUCLEOTIDE SEQUENCE [LARGE SCALE GENOMIC DNA]</scope>
    <source>
        <strain evidence="8 9">DSM 21667</strain>
    </source>
</reference>
<evidence type="ECO:0000256" key="3">
    <source>
        <dbReference type="ARBA" id="ARBA00022692"/>
    </source>
</evidence>
<evidence type="ECO:0000313" key="9">
    <source>
        <dbReference type="Proteomes" id="UP000295293"/>
    </source>
</evidence>
<dbReference type="GO" id="GO:0140359">
    <property type="term" value="F:ABC-type transporter activity"/>
    <property type="evidence" value="ECO:0007669"/>
    <property type="project" value="InterPro"/>
</dbReference>
<name>A0A4R6YYV5_9GAMM</name>
<dbReference type="RefSeq" id="WP_133818807.1">
    <property type="nucleotide sequence ID" value="NZ_SNZH01000006.1"/>
</dbReference>